<protein>
    <submittedName>
        <fullName evidence="22">Laminin subunit alpha</fullName>
    </submittedName>
</protein>
<dbReference type="InterPro" id="IPR050440">
    <property type="entry name" value="Laminin/Netrin_ECM"/>
</dbReference>
<feature type="disulfide bond" evidence="15">
    <location>
        <begin position="762"/>
        <end position="771"/>
    </location>
</feature>
<dbReference type="InterPro" id="IPR002049">
    <property type="entry name" value="LE_dom"/>
</dbReference>
<dbReference type="GO" id="GO:0030334">
    <property type="term" value="P:regulation of cell migration"/>
    <property type="evidence" value="ECO:0007669"/>
    <property type="project" value="InterPro"/>
</dbReference>
<dbReference type="FunFam" id="2.10.25.10:FF:000051">
    <property type="entry name" value="Laminin subunit alpha 4"/>
    <property type="match status" value="1"/>
</dbReference>
<evidence type="ECO:0000259" key="18">
    <source>
        <dbReference type="PROSITE" id="PS50025"/>
    </source>
</evidence>
<evidence type="ECO:0000256" key="5">
    <source>
        <dbReference type="ARBA" id="ARBA00022729"/>
    </source>
</evidence>
<evidence type="ECO:0000256" key="12">
    <source>
        <dbReference type="ARBA" id="ARBA00023273"/>
    </source>
</evidence>
<feature type="disulfide bond" evidence="15">
    <location>
        <begin position="519"/>
        <end position="528"/>
    </location>
</feature>
<dbReference type="InterPro" id="IPR010307">
    <property type="entry name" value="Laminin_dom_II"/>
</dbReference>
<evidence type="ECO:0000256" key="10">
    <source>
        <dbReference type="ARBA" id="ARBA00023157"/>
    </source>
</evidence>
<proteinExistence type="predicted"/>
<dbReference type="PROSITE" id="PS51115">
    <property type="entry name" value="LAMININ_IVA"/>
    <property type="match status" value="1"/>
</dbReference>
<dbReference type="FunFam" id="2.10.25.10:FF:000034">
    <property type="entry name" value="Laminin subunit alpha 3"/>
    <property type="match status" value="2"/>
</dbReference>
<dbReference type="InterPro" id="IPR013320">
    <property type="entry name" value="ConA-like_dom_sf"/>
</dbReference>
<evidence type="ECO:0000256" key="1">
    <source>
        <dbReference type="ARBA" id="ARBA00004302"/>
    </source>
</evidence>
<feature type="disulfide bond" evidence="15">
    <location>
        <begin position="498"/>
        <end position="510"/>
    </location>
</feature>
<dbReference type="Gene3D" id="2.60.120.200">
    <property type="match status" value="5"/>
</dbReference>
<evidence type="ECO:0000256" key="9">
    <source>
        <dbReference type="ARBA" id="ARBA00023054"/>
    </source>
</evidence>
<feature type="signal peptide" evidence="17">
    <location>
        <begin position="1"/>
        <end position="23"/>
    </location>
</feature>
<dbReference type="GO" id="GO:0045995">
    <property type="term" value="P:regulation of embryonic development"/>
    <property type="evidence" value="ECO:0007669"/>
    <property type="project" value="InterPro"/>
</dbReference>
<dbReference type="GO" id="GO:0005604">
    <property type="term" value="C:basement membrane"/>
    <property type="evidence" value="ECO:0007669"/>
    <property type="project" value="UniProtKB-SubCell"/>
</dbReference>
<dbReference type="GO" id="GO:0042995">
    <property type="term" value="C:cell projection"/>
    <property type="evidence" value="ECO:0007669"/>
    <property type="project" value="UniProtKB-SubCell"/>
</dbReference>
<evidence type="ECO:0000259" key="21">
    <source>
        <dbReference type="PROSITE" id="PS51117"/>
    </source>
</evidence>
<feature type="domain" description="Laminin G" evidence="18">
    <location>
        <begin position="3476"/>
        <end position="3653"/>
    </location>
</feature>
<feature type="disulfide bond" evidence="15">
    <location>
        <begin position="1815"/>
        <end position="1824"/>
    </location>
</feature>
<dbReference type="PROSITE" id="PS51117">
    <property type="entry name" value="LAMININ_NTER"/>
    <property type="match status" value="1"/>
</dbReference>
<dbReference type="PANTHER" id="PTHR10574:SF406">
    <property type="entry name" value="LAMININ SUBUNIT ALPHA 5"/>
    <property type="match status" value="1"/>
</dbReference>
<dbReference type="CDD" id="cd00110">
    <property type="entry name" value="LamG"/>
    <property type="match status" value="5"/>
</dbReference>
<dbReference type="Pfam" id="PF00055">
    <property type="entry name" value="Laminin_N"/>
    <property type="match status" value="1"/>
</dbReference>
<evidence type="ECO:0000256" key="16">
    <source>
        <dbReference type="SAM" id="Coils"/>
    </source>
</evidence>
<accession>A0A9Q1BU53</accession>
<dbReference type="PROSITE" id="PS50027">
    <property type="entry name" value="EGF_LAM_2"/>
    <property type="match status" value="15"/>
</dbReference>
<feature type="disulfide bond" evidence="15">
    <location>
        <begin position="637"/>
        <end position="654"/>
    </location>
</feature>
<feature type="domain" description="Laminin EGF-like" evidence="19">
    <location>
        <begin position="635"/>
        <end position="680"/>
    </location>
</feature>
<feature type="disulfide bond" evidence="15">
    <location>
        <begin position="1492"/>
        <end position="1501"/>
    </location>
</feature>
<evidence type="ECO:0000256" key="4">
    <source>
        <dbReference type="ARBA" id="ARBA00022530"/>
    </source>
</evidence>
<dbReference type="Gene3D" id="2.10.25.10">
    <property type="entry name" value="Laminin"/>
    <property type="match status" value="18"/>
</dbReference>
<feature type="disulfide bond" evidence="15">
    <location>
        <begin position="565"/>
        <end position="574"/>
    </location>
</feature>
<dbReference type="CDD" id="cd00055">
    <property type="entry name" value="EGF_Lam"/>
    <property type="match status" value="22"/>
</dbReference>
<feature type="domain" description="Laminin G" evidence="18">
    <location>
        <begin position="2685"/>
        <end position="2865"/>
    </location>
</feature>
<dbReference type="GO" id="GO:0009887">
    <property type="term" value="P:animal organ morphogenesis"/>
    <property type="evidence" value="ECO:0007669"/>
    <property type="project" value="TreeGrafter"/>
</dbReference>
<dbReference type="Gene3D" id="2.60.120.260">
    <property type="entry name" value="Galactose-binding domain-like"/>
    <property type="match status" value="1"/>
</dbReference>
<evidence type="ECO:0000256" key="17">
    <source>
        <dbReference type="SAM" id="SignalP"/>
    </source>
</evidence>
<comment type="subcellular location">
    <subcellularLocation>
        <location evidence="2">Cell projection</location>
    </subcellularLocation>
    <subcellularLocation>
        <location evidence="1">Secreted</location>
        <location evidence="1">Extracellular space</location>
        <location evidence="1">Extracellular matrix</location>
        <location evidence="1">Basement membrane</location>
    </subcellularLocation>
</comment>
<evidence type="ECO:0000256" key="3">
    <source>
        <dbReference type="ARBA" id="ARBA00022525"/>
    </source>
</evidence>
<feature type="domain" description="Laminin EGF-like" evidence="19">
    <location>
        <begin position="407"/>
        <end position="451"/>
    </location>
</feature>
<feature type="domain" description="Laminin G" evidence="18">
    <location>
        <begin position="2882"/>
        <end position="3053"/>
    </location>
</feature>
<dbReference type="GO" id="GO:0016477">
    <property type="term" value="P:cell migration"/>
    <property type="evidence" value="ECO:0007669"/>
    <property type="project" value="UniProtKB-ARBA"/>
</dbReference>
<evidence type="ECO:0000256" key="8">
    <source>
        <dbReference type="ARBA" id="ARBA00022889"/>
    </source>
</evidence>
<feature type="domain" description="Laminin EGF-like" evidence="19">
    <location>
        <begin position="452"/>
        <end position="497"/>
    </location>
</feature>
<feature type="disulfide bond" evidence="15">
    <location>
        <begin position="500"/>
        <end position="517"/>
    </location>
</feature>
<dbReference type="Pfam" id="PF06009">
    <property type="entry name" value="Laminin_II"/>
    <property type="match status" value="1"/>
</dbReference>
<dbReference type="FunFam" id="2.60.120.260:FF:000092">
    <property type="entry name" value="Laminin subunit alpha-3"/>
    <property type="match status" value="1"/>
</dbReference>
<dbReference type="FunFam" id="2.10.25.10:FF:000407">
    <property type="entry name" value="Laminin subunit alpha-3"/>
    <property type="match status" value="1"/>
</dbReference>
<keyword evidence="13 15" id="KW-0424">Laminin EGF-like domain</keyword>
<dbReference type="PROSITE" id="PS01248">
    <property type="entry name" value="EGF_LAM_1"/>
    <property type="match status" value="7"/>
</dbReference>
<feature type="coiled-coil region" evidence="16">
    <location>
        <begin position="2330"/>
        <end position="2357"/>
    </location>
</feature>
<evidence type="ECO:0000256" key="11">
    <source>
        <dbReference type="ARBA" id="ARBA00023180"/>
    </source>
</evidence>
<evidence type="ECO:0000256" key="13">
    <source>
        <dbReference type="ARBA" id="ARBA00023292"/>
    </source>
</evidence>
<feature type="domain" description="Laminin EGF-like" evidence="19">
    <location>
        <begin position="1469"/>
        <end position="1521"/>
    </location>
</feature>
<dbReference type="FunFam" id="2.10.25.10:FF:000189">
    <property type="entry name" value="Laminin subunit alpha 2"/>
    <property type="match status" value="1"/>
</dbReference>
<feature type="disulfide bond" evidence="15">
    <location>
        <begin position="452"/>
        <end position="464"/>
    </location>
</feature>
<comment type="caution">
    <text evidence="22">The sequence shown here is derived from an EMBL/GenBank/DDBJ whole genome shotgun (WGS) entry which is preliminary data.</text>
</comment>
<keyword evidence="10 15" id="KW-1015">Disulfide bond</keyword>
<keyword evidence="6" id="KW-0677">Repeat</keyword>
<feature type="disulfide bond" evidence="15">
    <location>
        <begin position="374"/>
        <end position="383"/>
    </location>
</feature>
<dbReference type="SMART" id="SM00181">
    <property type="entry name" value="EGF"/>
    <property type="match status" value="14"/>
</dbReference>
<evidence type="ECO:0000313" key="23">
    <source>
        <dbReference type="Proteomes" id="UP001152320"/>
    </source>
</evidence>
<evidence type="ECO:0000256" key="2">
    <source>
        <dbReference type="ARBA" id="ARBA00004316"/>
    </source>
</evidence>
<gene>
    <name evidence="22" type="ORF">HOLleu_23002</name>
</gene>
<evidence type="ECO:0000256" key="14">
    <source>
        <dbReference type="PROSITE-ProRule" id="PRU00122"/>
    </source>
</evidence>
<feature type="disulfide bond" evidence="15">
    <location>
        <begin position="635"/>
        <end position="647"/>
    </location>
</feature>
<dbReference type="Pfam" id="PF06008">
    <property type="entry name" value="Laminin_I"/>
    <property type="match status" value="1"/>
</dbReference>
<dbReference type="InterPro" id="IPR000034">
    <property type="entry name" value="Laminin_IV"/>
</dbReference>
<dbReference type="GO" id="GO:0005201">
    <property type="term" value="F:extracellular matrix structural constituent"/>
    <property type="evidence" value="ECO:0007669"/>
    <property type="project" value="TreeGrafter"/>
</dbReference>
<feature type="domain" description="Laminin EGF-like" evidence="19">
    <location>
        <begin position="544"/>
        <end position="594"/>
    </location>
</feature>
<feature type="domain" description="Laminin EGF-like" evidence="19">
    <location>
        <begin position="1796"/>
        <end position="1845"/>
    </location>
</feature>
<dbReference type="OrthoDB" id="5984158at2759"/>
<dbReference type="SMART" id="SM00136">
    <property type="entry name" value="LamNT"/>
    <property type="match status" value="1"/>
</dbReference>
<keyword evidence="9 16" id="KW-0175">Coiled coil</keyword>
<feature type="disulfide bond" evidence="15">
    <location>
        <begin position="427"/>
        <end position="436"/>
    </location>
</feature>
<feature type="disulfide bond" evidence="15">
    <location>
        <begin position="454"/>
        <end position="471"/>
    </location>
</feature>
<feature type="domain" description="Laminin EGF-like" evidence="19">
    <location>
        <begin position="739"/>
        <end position="791"/>
    </location>
</feature>
<dbReference type="Proteomes" id="UP001152320">
    <property type="component" value="Chromosome 11"/>
</dbReference>
<evidence type="ECO:0000313" key="22">
    <source>
        <dbReference type="EMBL" id="KAJ8032912.1"/>
    </source>
</evidence>
<feature type="domain" description="Laminin G" evidence="18">
    <location>
        <begin position="3060"/>
        <end position="3252"/>
    </location>
</feature>
<feature type="domain" description="Laminin IV type A" evidence="20">
    <location>
        <begin position="1588"/>
        <end position="1762"/>
    </location>
</feature>
<name>A0A9Q1BU53_HOLLE</name>
<dbReference type="SMART" id="SM00281">
    <property type="entry name" value="LamB"/>
    <property type="match status" value="1"/>
</dbReference>
<feature type="disulfide bond" evidence="15">
    <location>
        <begin position="656"/>
        <end position="665"/>
    </location>
</feature>
<feature type="domain" description="Laminin EGF-like" evidence="19">
    <location>
        <begin position="1379"/>
        <end position="1424"/>
    </location>
</feature>
<feature type="disulfide bond" evidence="15">
    <location>
        <begin position="546"/>
        <end position="563"/>
    </location>
</feature>
<keyword evidence="3" id="KW-0964">Secreted</keyword>
<dbReference type="FunFam" id="2.10.25.10:FF:000069">
    <property type="entry name" value="Laminin subunit alpha 1"/>
    <property type="match status" value="1"/>
</dbReference>
<dbReference type="GO" id="GO:0071711">
    <property type="term" value="P:basement membrane organization"/>
    <property type="evidence" value="ECO:0007669"/>
    <property type="project" value="UniProtKB-ARBA"/>
</dbReference>
<keyword evidence="5 17" id="KW-0732">Signal</keyword>
<sequence>MGFSARQLRVLFVGITLVLGVKCQQPNILTPTYFNVAEGKEISATATCGDGFAPPGERYCKLTGNTADVIRPGEQEIIQGQYCDYCLESDPVKFHPIKQAIDGTEKWWQSPPLSRGMHYNEVNITIDLGQLYHIAYVIIKSANSPRPGRFILERSRDYGETYQPWQYFAESESDCLNTFGMASISDITNDDDVICTAEYSNIVPLEDGEIVVSLVNDRPGSNNFSYSETLQEWTKATNIRLRLLRTNTLLGHLMGLARQDPTVTRRYYYSIKDISVGGRCVCNGHADTCDTPGPDGRLICTCSHNTCGTECEYCCPGFVQKKWKPATLESSHECEPCNCHGHSSDCNYDEEVARNRLSLDIYGNYEGGGVCVDCQHNTTGINCELCQDGFYRQGGLSLDSPDVCQACQCDPYFSTGNCAPITGQCECRPQFTGPDCGECSEGYYDFPTCKPCDCNVNGTEGKICQADGGQCPCKPNYLGLNCDLCAPGFYNFPECIPCECDRSGSTSSVCHPDTGQCTCRDVFQKRSCDECQRGFYDFPYCQPCSCSPYGVTEDICNATTGRCICKENFDGPNCDRCKAGYFNYPYCVECSCDKQGSLYESCTSSGQCYCRPGFTQDKCDECGYGYFRYPDCLACNCSQDGATSVFCDDPSGQCSCRGGYQGRMCDMCAEGFYNYPNCEECNCNPAGVIDIPGEPLGGCGQATQGACLCKENVIGRTCDSCAPRYFNLARSNPAGCEECDCYVDGTIGGLAICDMSSGQCLCKAAVDGRKCDVCKDGFYNLQGSNAFGCVECGCDVGGSIHGVCDKVTGQCICRPRISGRTCSEPAQLHFFPSLHQIKFEIESGTTPDGGRPRIGYDPIVFPGFSYLGYAVMSSIQPVVLVTINVDRSSIYRIVLRYVYDGSITERGHISVMPSSDRLGSEQSSDILFIPGPDPQFVTVEGGGIVMPFVLNPGEWTIRIEAPEGALLDYLVLLPSAFYEATVLLENVANPCIVTEEQERCNYYVFPGVDEYPNVRGTTGYYYDVNTNQQIRIRQFVDEYIRDQLDVIDLAHLDEEQSNLGVTIPFDKPGDYVFIVEYYGGGPDQQRATFDVFEGDQTMTGFVNFYNCSYLCRSIVVNAEGEVQVFSIEQEQLSVVLTQIGQPFFLAVSAIIAIPVSEFSYEFITPALECIRTSSGQCLGSTYPIPPGSTLTDLFDNDPDAPTPPNFNNPSTTFKYISTPDGPTTVVVEINLPSPGRYVYVIHYYQPYSAGFEVDFKIPGELNGEGSFNAKYCPHVSGCRVVVVLPDGSNVFELTGDGQSIQISVPDSEDENKLWVDYILAIPEDQFNDDILKEIPFDRAGDFITYCAHDDFFINMEAPDICKNSVFSISTDFNNGAFSCNCDPSGSTSFTCEQIGGQCPCRANIVGRQCDRCAIGYYGFPNCRPCNCPNNICNEVTGECICPENVIGTNCDRCAPGTYGYDPLAGCVECGCDERGIEGSDSVCDSTTGQCRCKPNVGGRQCDQCLNGYYQFPFCLPCDCDPAGTLPQICDQTTAQCLCKDNVVGEGCDECAPGSFNLDEDNSQGCISCFCFGVTDICKSYTRNREAVAFREEWGVTNLDDPLVRYNGQLVNVYVNGQGSDPQAAIYWIPPSNWIGSKLNSYGGFLKYRVHNNPPQNAPYQPIRRPDVVIRGNGITITYSNLEQPQPSRSYSVAVKMVENNFQYSFRSRPVSREDFLMVLANIDSFQIRAQYFDTLLDASLSEMSLDVTRRDGTGEVASSVERCTCPPEYTGLSCEQCAPGHYRISRGTFLGQCVPCQCNNHSNKCDPDTGYCFDCQDNTEGPQCQTCRTGYRGNGTEGTDEECEICACPEAREDQNFAETCDVNENNELVCICLEGHTGQYCEQCEEGYFGDPSRPNGRCRRCDCSGNTDTDRPGAECDSLYGNCLKCQEETKGDHCEECADWYFGDAEFLKSCQLCDCDRYGSESCNGTTGECYCKPNVVGARCDRCAPYHYGFGNPDGCIPCGCAVASRSYQCDVNTGQCDCLNGVEGLKCDRCSEDYFGYSPNGCDSCRCGPKLRCDPIDGQCLCPPGATGPLCDQCEERYVLTDAGCLPCDDCVHELLDMLDAMDFSMDANHTRIYNVSVGVTSVERLQQLNDTTQTMENMIDIIAVNNIKMEMLLGPTGDELDARKDLARKTLKQGRKTDAAGAGLLNVTHATLERAKTIATKINQTFSSIKDQAERTAPAVNQSISISEMLDQAEEILNEIRGRNHSAVGREAEMELEAANELLNRVMNLRNTSDGLLGRLYNVSESMDQFEGKIDELLNQTIASYNNTRMAETAMGQNYSTELEESQTQIEQMHTQANNEEQEALNLVEDADVLLDTARAAVQVTAANASTLDAAITKLDTGLANLQMAFNNSDSIVENATTHAANLTAQAALLEGLLVSTKELAENALNAANAYSNIVNAIEDAERAALNAKNASSLADGEASGFGTQPADSLKKSNKLVKKAEKASKRLRVLEDELNEAAESVDEAMHKLDTAEVDLSQIERGMAAIPSAISECEIQVCTAGDATCKPGFMGDNCNVALLSEQAFDAKMTAMDASTRAEATAAAVDQISQQLPLLEDLVKITIPDNIDETNIEAAEAQTAVTDGREILSNFRDLEQDLLDRHSLFLNISNRVLGDLAVIREQIDYARTLAQGIQVAAKLEDDSILQLRTPEVKVESKSATSLSMYFTTTQPNALLFYGAGPDPSEGYVALEIVNGNLIFKYNLGDDDVEVPVALNVADGQWHQVIADRTGKYGTVRVYTAGMDVAEGSAKSDGVLTLLQIADKWGLFVGGVTQNYTLPSAVSQNPFVGGIDQIYFNQNPVGVWDFESATNVDDGILRYQNSTDLSQQLDPDDEDSVMFDGNGFLKVKNPVSGGGVLPLSLSFKTQAQAGLLVFAKKGTDFMSLELEGGRVVLRVSIDGETVTLKTSRRYNNNEWTSVDVDMFGPLSLAVNQNGREETWREEFVTTEEMNPVNYLFFGGLVGIRDTQYPSVTRRGFLGCLKTVRIFRDAIDLLGGVRSKGLYPSCIPQDTRLVSFPAPYGGYVGLNPLDFYDIGAMVINFRAHRPSGLIAYLADDLHEDVMAVQLVDGRVEAVFGKEVTDITRVESNEDTYDDGMWHSVSISKISPREVGLIVDDVDVAEANFRTRTSVITDGVMFIGGLPSSLPYNKNAIPDLQPFVGCIADVSVGAGESGIIYSAVNVYLSYSSVQNFALRLTDLSASYNFCPDEAENVTQSPTEPPVIPTTRTVTPTVAPEECKLGLLGSAAVDPLDAGAGFLGATNESRYEFESLGREYVTQDEMYFGLKTAAEYGVLYYTADARQFDFTSLYLEDGYLVYTFDYGSGAVVIQSNERINDNQWHEVRTMREGSLGVIFIDGQRVGQGQLTGTSRYLSVETPLYVGGIPSDLEVDDIPLRSRASLIGCIKDFTVDPPREKLSEFEVPQCRGSREPGVFFGQYDGYLILDNTFNVGVNIEISLEIKPRKTTGTIFSVQKPNMDFMSLEMRAGELFLTVENGGGEFTATFSPAEGEFSLCDGEWHQIIVNKDRYVASLTVDGVAGADGQSSNTGQSEANTNDPLYFGGLPTNVVHDGIIENEHYVGCIRNVAINGNFQSLSQSKTSGDVDIRSCPAN</sequence>
<dbReference type="PRINTS" id="PR00011">
    <property type="entry name" value="EGFLAMININ"/>
</dbReference>
<dbReference type="GO" id="GO:0006950">
    <property type="term" value="P:response to stress"/>
    <property type="evidence" value="ECO:0007669"/>
    <property type="project" value="UniProtKB-ARBA"/>
</dbReference>
<feature type="domain" description="Laminin EGF-like" evidence="19">
    <location>
        <begin position="1903"/>
        <end position="1956"/>
    </location>
</feature>
<dbReference type="GO" id="GO:0009888">
    <property type="term" value="P:tissue development"/>
    <property type="evidence" value="ECO:0007669"/>
    <property type="project" value="TreeGrafter"/>
</dbReference>
<feature type="domain" description="Laminin G" evidence="18">
    <location>
        <begin position="3301"/>
        <end position="3470"/>
    </location>
</feature>
<dbReference type="Pfam" id="PF00052">
    <property type="entry name" value="Laminin_B"/>
    <property type="match status" value="1"/>
</dbReference>
<evidence type="ECO:0000256" key="7">
    <source>
        <dbReference type="ARBA" id="ARBA00022869"/>
    </source>
</evidence>
<dbReference type="InterPro" id="IPR001791">
    <property type="entry name" value="Laminin_G"/>
</dbReference>
<dbReference type="FunFam" id="2.10.25.10:FF:000106">
    <property type="entry name" value="Heparan sulfate proteoglycan 2"/>
    <property type="match status" value="1"/>
</dbReference>
<feature type="disulfide bond" evidence="14">
    <location>
        <begin position="3626"/>
        <end position="3653"/>
    </location>
</feature>
<dbReference type="FunFam" id="2.10.25.10:FF:000209">
    <property type="entry name" value="Laminin subunit alpha 5"/>
    <property type="match status" value="1"/>
</dbReference>
<dbReference type="PROSITE" id="PS50025">
    <property type="entry name" value="LAM_G_DOMAIN"/>
    <property type="match status" value="5"/>
</dbReference>
<keyword evidence="11" id="KW-0325">Glycoprotein</keyword>
<evidence type="ECO:0000256" key="6">
    <source>
        <dbReference type="ARBA" id="ARBA00022737"/>
    </source>
</evidence>
<dbReference type="PROSITE" id="PS00022">
    <property type="entry name" value="EGF_1"/>
    <property type="match status" value="1"/>
</dbReference>
<evidence type="ECO:0000259" key="19">
    <source>
        <dbReference type="PROSITE" id="PS50027"/>
    </source>
</evidence>
<evidence type="ECO:0000256" key="15">
    <source>
        <dbReference type="PROSITE-ProRule" id="PRU00460"/>
    </source>
</evidence>
<feature type="disulfide bond" evidence="15">
    <location>
        <begin position="1400"/>
        <end position="1409"/>
    </location>
</feature>
<dbReference type="SMART" id="SM00180">
    <property type="entry name" value="EGF_Lam"/>
    <property type="match status" value="22"/>
</dbReference>
<feature type="domain" description="Laminin EGF-like" evidence="19">
    <location>
        <begin position="498"/>
        <end position="543"/>
    </location>
</feature>
<keyword evidence="4" id="KW-0272">Extracellular matrix</keyword>
<feature type="domain" description="Laminin EGF-like" evidence="19">
    <location>
        <begin position="337"/>
        <end position="406"/>
    </location>
</feature>
<dbReference type="FunFam" id="2.10.25.10:FF:000224">
    <property type="entry name" value="Usherin"/>
    <property type="match status" value="1"/>
</dbReference>
<feature type="domain" description="Laminin EGF-like" evidence="19">
    <location>
        <begin position="1957"/>
        <end position="2003"/>
    </location>
</feature>
<feature type="disulfide bond" evidence="15">
    <location>
        <begin position="1379"/>
        <end position="1391"/>
    </location>
</feature>
<feature type="disulfide bond" evidence="15">
    <location>
        <begin position="709"/>
        <end position="718"/>
    </location>
</feature>
<feature type="disulfide bond" evidence="15">
    <location>
        <begin position="2024"/>
        <end position="2033"/>
    </location>
</feature>
<dbReference type="FunFam" id="2.10.25.10:FF:000090">
    <property type="entry name" value="laminin subunit alpha"/>
    <property type="match status" value="1"/>
</dbReference>
<dbReference type="GO" id="GO:0030155">
    <property type="term" value="P:regulation of cell adhesion"/>
    <property type="evidence" value="ECO:0007669"/>
    <property type="project" value="InterPro"/>
</dbReference>
<keyword evidence="8" id="KW-0130">Cell adhesion</keyword>
<feature type="disulfide bond" evidence="15">
    <location>
        <begin position="1976"/>
        <end position="1985"/>
    </location>
</feature>
<feature type="disulfide bond" evidence="15">
    <location>
        <begin position="1381"/>
        <end position="1398"/>
    </location>
</feature>
<feature type="coiled-coil region" evidence="16">
    <location>
        <begin position="2484"/>
        <end position="2525"/>
    </location>
</feature>
<feature type="disulfide bond" evidence="15">
    <location>
        <begin position="1928"/>
        <end position="1937"/>
    </location>
</feature>
<evidence type="ECO:0000259" key="20">
    <source>
        <dbReference type="PROSITE" id="PS51115"/>
    </source>
</evidence>
<dbReference type="InterPro" id="IPR000742">
    <property type="entry name" value="EGF"/>
</dbReference>
<feature type="disulfide bond" evidence="15">
    <location>
        <begin position="473"/>
        <end position="482"/>
    </location>
</feature>
<dbReference type="SUPFAM" id="SSF49899">
    <property type="entry name" value="Concanavalin A-like lectins/glucanases"/>
    <property type="match status" value="5"/>
</dbReference>
<keyword evidence="7" id="KW-0084">Basement membrane</keyword>
<dbReference type="SMART" id="SM00282">
    <property type="entry name" value="LamG"/>
    <property type="match status" value="5"/>
</dbReference>
<dbReference type="FunFam" id="2.10.25.10:FF:000011">
    <property type="entry name" value="Cadherin EGF LAG seven-pass G-type receptor"/>
    <property type="match status" value="1"/>
</dbReference>
<keyword evidence="23" id="KW-1185">Reference proteome</keyword>
<reference evidence="22" key="1">
    <citation type="submission" date="2021-10" db="EMBL/GenBank/DDBJ databases">
        <title>Tropical sea cucumber genome reveals ecological adaptation and Cuvierian tubules defense mechanism.</title>
        <authorList>
            <person name="Chen T."/>
        </authorList>
    </citation>
    <scope>NUCLEOTIDE SEQUENCE</scope>
    <source>
        <strain evidence="22">Nanhai2018</strain>
        <tissue evidence="22">Muscle</tissue>
    </source>
</reference>
<dbReference type="Pfam" id="PF02210">
    <property type="entry name" value="Laminin_G_2"/>
    <property type="match status" value="4"/>
</dbReference>
<feature type="disulfide bond" evidence="15">
    <location>
        <begin position="544"/>
        <end position="556"/>
    </location>
</feature>
<dbReference type="FunFam" id="2.10.25.10:FF:000388">
    <property type="entry name" value="Laminin subunit alpha"/>
    <property type="match status" value="1"/>
</dbReference>
<feature type="disulfide bond" evidence="15">
    <location>
        <begin position="1940"/>
        <end position="1954"/>
    </location>
</feature>
<feature type="chain" id="PRO_5040400546" evidence="17">
    <location>
        <begin position="24"/>
        <end position="3656"/>
    </location>
</feature>
<dbReference type="PANTHER" id="PTHR10574">
    <property type="entry name" value="NETRIN/LAMININ-RELATED"/>
    <property type="match status" value="1"/>
</dbReference>
<dbReference type="Pfam" id="PF00053">
    <property type="entry name" value="EGF_laminin"/>
    <property type="match status" value="19"/>
</dbReference>
<dbReference type="Pfam" id="PF00054">
    <property type="entry name" value="Laminin_G_1"/>
    <property type="match status" value="1"/>
</dbReference>
<feature type="domain" description="Laminin EGF-like" evidence="19">
    <location>
        <begin position="2004"/>
        <end position="2050"/>
    </location>
</feature>
<feature type="disulfide bond" evidence="15">
    <location>
        <begin position="1441"/>
        <end position="1450"/>
    </location>
</feature>
<dbReference type="GO" id="GO:0007155">
    <property type="term" value="P:cell adhesion"/>
    <property type="evidence" value="ECO:0007669"/>
    <property type="project" value="UniProtKB-KW"/>
</dbReference>
<dbReference type="SUPFAM" id="SSF57196">
    <property type="entry name" value="EGF/Laminin"/>
    <property type="match status" value="18"/>
</dbReference>
<dbReference type="GO" id="GO:0005102">
    <property type="term" value="F:signaling receptor binding"/>
    <property type="evidence" value="ECO:0007669"/>
    <property type="project" value="InterPro"/>
</dbReference>
<dbReference type="FunFam" id="2.10.25.10:FF:000082">
    <property type="entry name" value="Laminin subunit alpha 1"/>
    <property type="match status" value="2"/>
</dbReference>
<dbReference type="Pfam" id="PF24973">
    <property type="entry name" value="EGF_LMN_ATRN"/>
    <property type="match status" value="1"/>
</dbReference>
<comment type="caution">
    <text evidence="15">Lacks conserved residue(s) required for the propagation of feature annotation.</text>
</comment>
<dbReference type="InterPro" id="IPR056863">
    <property type="entry name" value="LMN_ATRN_NET-like_EGF"/>
</dbReference>
<dbReference type="InterPro" id="IPR009254">
    <property type="entry name" value="Laminin_aI"/>
</dbReference>
<dbReference type="EMBL" id="JAIZAY010000011">
    <property type="protein sequence ID" value="KAJ8032912.1"/>
    <property type="molecule type" value="Genomic_DNA"/>
</dbReference>
<feature type="domain" description="Laminin EGF-like" evidence="19">
    <location>
        <begin position="681"/>
        <end position="738"/>
    </location>
</feature>
<keyword evidence="12" id="KW-0966">Cell projection</keyword>
<feature type="domain" description="Laminin N-terminal" evidence="21">
    <location>
        <begin position="25"/>
        <end position="279"/>
    </location>
</feature>
<dbReference type="GO" id="GO:0007411">
    <property type="term" value="P:axon guidance"/>
    <property type="evidence" value="ECO:0007669"/>
    <property type="project" value="TreeGrafter"/>
</dbReference>
<dbReference type="InterPro" id="IPR008211">
    <property type="entry name" value="Laminin_N"/>
</dbReference>
<organism evidence="22 23">
    <name type="scientific">Holothuria leucospilota</name>
    <name type="common">Black long sea cucumber</name>
    <name type="synonym">Mertensiothuria leucospilota</name>
    <dbReference type="NCBI Taxonomy" id="206669"/>
    <lineage>
        <taxon>Eukaryota</taxon>
        <taxon>Metazoa</taxon>
        <taxon>Echinodermata</taxon>
        <taxon>Eleutherozoa</taxon>
        <taxon>Echinozoa</taxon>
        <taxon>Holothuroidea</taxon>
        <taxon>Aspidochirotacea</taxon>
        <taxon>Aspidochirotida</taxon>
        <taxon>Holothuriidae</taxon>
        <taxon>Holothuria</taxon>
    </lineage>
</organism>
<feature type="domain" description="Laminin EGF-like" evidence="19">
    <location>
        <begin position="1425"/>
        <end position="1468"/>
    </location>
</feature>
<dbReference type="FunFam" id="2.10.25.10:FF:000083">
    <property type="entry name" value="Laminin subunit alpha"/>
    <property type="match status" value="1"/>
</dbReference>
<dbReference type="Gene3D" id="2.170.300.10">
    <property type="entry name" value="Tie2 ligand-binding domain superfamily"/>
    <property type="match status" value="1"/>
</dbReference>